<dbReference type="AlphaFoldDB" id="A0A327NPD4"/>
<accession>A0A327NPD4</accession>
<evidence type="ECO:0000313" key="2">
    <source>
        <dbReference type="Proteomes" id="UP000249016"/>
    </source>
</evidence>
<dbReference type="EMBL" id="QLII01000001">
    <property type="protein sequence ID" value="RAI77082.1"/>
    <property type="molecule type" value="Genomic_DNA"/>
</dbReference>
<comment type="caution">
    <text evidence="1">The sequence shown here is derived from an EMBL/GenBank/DDBJ whole genome shotgun (WGS) entry which is preliminary data.</text>
</comment>
<sequence length="78" mass="8543">MIESGCLGLIYFMDEPKLLQRAGPWSQDCVVGRFDFKPGGNRTTVGVKAKPAVLVMGKIWFCSVTFAPAGSFQRNTQS</sequence>
<name>A0A327NPD4_9BACT</name>
<evidence type="ECO:0000313" key="1">
    <source>
        <dbReference type="EMBL" id="RAI77082.1"/>
    </source>
</evidence>
<gene>
    <name evidence="1" type="ORF">HMF3257_28090</name>
</gene>
<proteinExistence type="predicted"/>
<keyword evidence="2" id="KW-1185">Reference proteome</keyword>
<organism evidence="1 2">
    <name type="scientific">Spirosoma telluris</name>
    <dbReference type="NCBI Taxonomy" id="2183553"/>
    <lineage>
        <taxon>Bacteria</taxon>
        <taxon>Pseudomonadati</taxon>
        <taxon>Bacteroidota</taxon>
        <taxon>Cytophagia</taxon>
        <taxon>Cytophagales</taxon>
        <taxon>Cytophagaceae</taxon>
        <taxon>Spirosoma</taxon>
    </lineage>
</organism>
<dbReference type="Proteomes" id="UP000249016">
    <property type="component" value="Unassembled WGS sequence"/>
</dbReference>
<protein>
    <submittedName>
        <fullName evidence="1">Uncharacterized protein</fullName>
    </submittedName>
</protein>
<reference evidence="1 2" key="1">
    <citation type="submission" date="2018-06" db="EMBL/GenBank/DDBJ databases">
        <title>Spirosoma sp. HMF3257 Genome sequencing and assembly.</title>
        <authorList>
            <person name="Kang H."/>
            <person name="Cha I."/>
            <person name="Kim H."/>
            <person name="Kang J."/>
            <person name="Joh K."/>
        </authorList>
    </citation>
    <scope>NUCLEOTIDE SEQUENCE [LARGE SCALE GENOMIC DNA]</scope>
    <source>
        <strain evidence="1 2">HMF3257</strain>
    </source>
</reference>